<reference evidence="2" key="1">
    <citation type="submission" date="2018-05" db="EMBL/GenBank/DDBJ databases">
        <authorList>
            <person name="Lanie J.A."/>
            <person name="Ng W.-L."/>
            <person name="Kazmierczak K.M."/>
            <person name="Andrzejewski T.M."/>
            <person name="Davidsen T.M."/>
            <person name="Wayne K.J."/>
            <person name="Tettelin H."/>
            <person name="Glass J.I."/>
            <person name="Rusch D."/>
            <person name="Podicherti R."/>
            <person name="Tsui H.-C.T."/>
            <person name="Winkler M.E."/>
        </authorList>
    </citation>
    <scope>NUCLEOTIDE SEQUENCE</scope>
</reference>
<evidence type="ECO:0000313" key="2">
    <source>
        <dbReference type="EMBL" id="SVB01709.1"/>
    </source>
</evidence>
<dbReference type="Pfam" id="PF12730">
    <property type="entry name" value="ABC2_membrane_4"/>
    <property type="match status" value="1"/>
</dbReference>
<organism evidence="2">
    <name type="scientific">marine metagenome</name>
    <dbReference type="NCBI Taxonomy" id="408172"/>
    <lineage>
        <taxon>unclassified sequences</taxon>
        <taxon>metagenomes</taxon>
        <taxon>ecological metagenomes</taxon>
    </lineage>
</organism>
<keyword evidence="1" id="KW-0472">Membrane</keyword>
<feature type="transmembrane region" description="Helical" evidence="1">
    <location>
        <begin position="235"/>
        <end position="256"/>
    </location>
</feature>
<protein>
    <recommendedName>
        <fullName evidence="3">ABC-2 type transporter domain-containing protein</fullName>
    </recommendedName>
</protein>
<dbReference type="EMBL" id="UINC01025680">
    <property type="protein sequence ID" value="SVB01709.1"/>
    <property type="molecule type" value="Genomic_DNA"/>
</dbReference>
<proteinExistence type="predicted"/>
<accession>A0A382AJZ9</accession>
<evidence type="ECO:0000256" key="1">
    <source>
        <dbReference type="SAM" id="Phobius"/>
    </source>
</evidence>
<feature type="transmembrane region" description="Helical" evidence="1">
    <location>
        <begin position="67"/>
        <end position="90"/>
    </location>
</feature>
<feature type="transmembrane region" description="Helical" evidence="1">
    <location>
        <begin position="25"/>
        <end position="47"/>
    </location>
</feature>
<feature type="transmembrane region" description="Helical" evidence="1">
    <location>
        <begin position="145"/>
        <end position="167"/>
    </location>
</feature>
<dbReference type="AlphaFoldDB" id="A0A382AJZ9"/>
<keyword evidence="1" id="KW-0812">Transmembrane</keyword>
<gene>
    <name evidence="2" type="ORF">METZ01_LOCUS154563</name>
</gene>
<name>A0A382AJZ9_9ZZZZ</name>
<feature type="transmembrane region" description="Helical" evidence="1">
    <location>
        <begin position="116"/>
        <end position="139"/>
    </location>
</feature>
<evidence type="ECO:0008006" key="3">
    <source>
        <dbReference type="Google" id="ProtNLM"/>
    </source>
</evidence>
<feature type="transmembrane region" description="Helical" evidence="1">
    <location>
        <begin position="174"/>
        <end position="196"/>
    </location>
</feature>
<sequence>METASKTSTLAACLQVFRLSLRRQFFTRQTIVMLVLLGLAVLITYLWSLPKPWHLDSRTSAELARQIVLPLYMGFLLPVICLGYASAAIADERTDETLVYLLTTNIPRPLVYLSKYAAALLLTLGMALGGLAALCLVPGEIGREALGVFWTVTVCATAAYVGLFLLFSAMVRRATFLSLAYALMIETLTGNIPGFVKRITVSFYAKSWLYESGEPLGLAPKEGVALSLFDPVSAATAQGVLGLASAGFIALGMWIFSRKEYD</sequence>
<keyword evidence="1" id="KW-1133">Transmembrane helix</keyword>